<dbReference type="Proteomes" id="UP001595712">
    <property type="component" value="Unassembled WGS sequence"/>
</dbReference>
<evidence type="ECO:0000256" key="11">
    <source>
        <dbReference type="SAM" id="MobiDB-lite"/>
    </source>
</evidence>
<feature type="transmembrane region" description="Helical" evidence="12">
    <location>
        <begin position="123"/>
        <end position="144"/>
    </location>
</feature>
<feature type="transmembrane region" description="Helical" evidence="12">
    <location>
        <begin position="205"/>
        <end position="226"/>
    </location>
</feature>
<evidence type="ECO:0000256" key="9">
    <source>
        <dbReference type="ARBA" id="ARBA00035611"/>
    </source>
</evidence>
<name>A0ABV7Q7Z7_9ACTN</name>
<evidence type="ECO:0000256" key="8">
    <source>
        <dbReference type="ARBA" id="ARBA00023136"/>
    </source>
</evidence>
<sequence>MAATESSPQTADGAASPIAASGPDNRAARVSQRSTFRRIAGRPEIGSLMGAIAVVVLFFAVAPPIRSLDAVSTVLYATSTIGIMAVAVSLLMIGGEFDLSAGVAVITSALAGGMFTWWFGVNVWVGVGFALVFSLGIGFLNGWLVTKTRLPSFLITLGAFLILQGLNLFITRLVTGAVSSPSISDMDGFESAKAVFASTIDIGGVGVRVTVLWWLGFTAIATWILLRTKAGNWIYAVGDNQDAARAVGVPVKWTKIGLFMAVGFMAWFMGMHNLFLFSSIQSGGGVGQELIYIAAAVVGGCALMGGYGTAIGAAIGALIFGLTNQGIVFAGWNPDLFKFFIGATLLVAVVLNMWVRVRTQRR</sequence>
<proteinExistence type="predicted"/>
<evidence type="ECO:0000256" key="3">
    <source>
        <dbReference type="ARBA" id="ARBA00022475"/>
    </source>
</evidence>
<dbReference type="Pfam" id="PF02653">
    <property type="entry name" value="BPD_transp_2"/>
    <property type="match status" value="1"/>
</dbReference>
<comment type="function">
    <text evidence="9">Part of the binding-protein-dependent transport system for D-xylose. Probably responsible for the translocation of the substrate across the membrane.</text>
</comment>
<keyword evidence="7 12" id="KW-1133">Transmembrane helix</keyword>
<evidence type="ECO:0000256" key="10">
    <source>
        <dbReference type="ARBA" id="ARBA00035686"/>
    </source>
</evidence>
<comment type="caution">
    <text evidence="13">The sequence shown here is derived from an EMBL/GenBank/DDBJ whole genome shotgun (WGS) entry which is preliminary data.</text>
</comment>
<feature type="transmembrane region" description="Helical" evidence="12">
    <location>
        <begin position="74"/>
        <end position="93"/>
    </location>
</feature>
<feature type="region of interest" description="Disordered" evidence="11">
    <location>
        <begin position="1"/>
        <end position="30"/>
    </location>
</feature>
<keyword evidence="2" id="KW-0813">Transport</keyword>
<evidence type="ECO:0000313" key="13">
    <source>
        <dbReference type="EMBL" id="MFC3495656.1"/>
    </source>
</evidence>
<comment type="subcellular location">
    <subcellularLocation>
        <location evidence="1">Cell membrane</location>
        <topology evidence="1">Multi-pass membrane protein</topology>
    </subcellularLocation>
</comment>
<protein>
    <recommendedName>
        <fullName evidence="10">Xylose transport system permease protein XylH</fullName>
    </recommendedName>
</protein>
<evidence type="ECO:0000256" key="6">
    <source>
        <dbReference type="ARBA" id="ARBA00022692"/>
    </source>
</evidence>
<keyword evidence="3" id="KW-1003">Cell membrane</keyword>
<evidence type="ECO:0000256" key="1">
    <source>
        <dbReference type="ARBA" id="ARBA00004651"/>
    </source>
</evidence>
<evidence type="ECO:0000256" key="5">
    <source>
        <dbReference type="ARBA" id="ARBA00022597"/>
    </source>
</evidence>
<evidence type="ECO:0000256" key="4">
    <source>
        <dbReference type="ARBA" id="ARBA00022519"/>
    </source>
</evidence>
<dbReference type="RefSeq" id="WP_387980400.1">
    <property type="nucleotide sequence ID" value="NZ_JBHRWO010000021.1"/>
</dbReference>
<feature type="transmembrane region" description="Helical" evidence="12">
    <location>
        <begin position="45"/>
        <end position="62"/>
    </location>
</feature>
<dbReference type="PANTHER" id="PTHR32196">
    <property type="entry name" value="ABC TRANSPORTER PERMEASE PROTEIN YPHD-RELATED-RELATED"/>
    <property type="match status" value="1"/>
</dbReference>
<gene>
    <name evidence="13" type="ORF">ACFO8M_24515</name>
</gene>
<feature type="transmembrane region" description="Helical" evidence="12">
    <location>
        <begin position="99"/>
        <end position="118"/>
    </location>
</feature>
<feature type="transmembrane region" description="Helical" evidence="12">
    <location>
        <begin position="150"/>
        <end position="170"/>
    </location>
</feature>
<dbReference type="CDD" id="cd06579">
    <property type="entry name" value="TM_PBP1_transp_AraH_like"/>
    <property type="match status" value="1"/>
</dbReference>
<dbReference type="EMBL" id="JBHRWO010000021">
    <property type="protein sequence ID" value="MFC3495656.1"/>
    <property type="molecule type" value="Genomic_DNA"/>
</dbReference>
<keyword evidence="4" id="KW-0997">Cell inner membrane</keyword>
<dbReference type="InterPro" id="IPR001851">
    <property type="entry name" value="ABC_transp_permease"/>
</dbReference>
<evidence type="ECO:0000256" key="7">
    <source>
        <dbReference type="ARBA" id="ARBA00022989"/>
    </source>
</evidence>
<feature type="compositionally biased region" description="Polar residues" evidence="11">
    <location>
        <begin position="1"/>
        <end position="10"/>
    </location>
</feature>
<feature type="transmembrane region" description="Helical" evidence="12">
    <location>
        <begin position="290"/>
        <end position="319"/>
    </location>
</feature>
<reference evidence="14" key="1">
    <citation type="journal article" date="2019" name="Int. J. Syst. Evol. Microbiol.">
        <title>The Global Catalogue of Microorganisms (GCM) 10K type strain sequencing project: providing services to taxonomists for standard genome sequencing and annotation.</title>
        <authorList>
            <consortium name="The Broad Institute Genomics Platform"/>
            <consortium name="The Broad Institute Genome Sequencing Center for Infectious Disease"/>
            <person name="Wu L."/>
            <person name="Ma J."/>
        </authorList>
    </citation>
    <scope>NUCLEOTIDE SEQUENCE [LARGE SCALE GENOMIC DNA]</scope>
    <source>
        <strain evidence="14">CGMCC 4.7396</strain>
    </source>
</reference>
<keyword evidence="14" id="KW-1185">Reference proteome</keyword>
<dbReference type="PANTHER" id="PTHR32196:SF32">
    <property type="entry name" value="XYLOSE TRANSPORT SYSTEM PERMEASE PROTEIN XYLH"/>
    <property type="match status" value="1"/>
</dbReference>
<keyword evidence="6 12" id="KW-0812">Transmembrane</keyword>
<feature type="transmembrane region" description="Helical" evidence="12">
    <location>
        <begin position="339"/>
        <end position="357"/>
    </location>
</feature>
<keyword evidence="5" id="KW-0762">Sugar transport</keyword>
<evidence type="ECO:0000256" key="2">
    <source>
        <dbReference type="ARBA" id="ARBA00022448"/>
    </source>
</evidence>
<evidence type="ECO:0000256" key="12">
    <source>
        <dbReference type="SAM" id="Phobius"/>
    </source>
</evidence>
<evidence type="ECO:0000313" key="14">
    <source>
        <dbReference type="Proteomes" id="UP001595712"/>
    </source>
</evidence>
<keyword evidence="8 12" id="KW-0472">Membrane</keyword>
<feature type="transmembrane region" description="Helical" evidence="12">
    <location>
        <begin position="256"/>
        <end position="278"/>
    </location>
</feature>
<organism evidence="13 14">
    <name type="scientific">Glycomyces rhizosphaerae</name>
    <dbReference type="NCBI Taxonomy" id="2054422"/>
    <lineage>
        <taxon>Bacteria</taxon>
        <taxon>Bacillati</taxon>
        <taxon>Actinomycetota</taxon>
        <taxon>Actinomycetes</taxon>
        <taxon>Glycomycetales</taxon>
        <taxon>Glycomycetaceae</taxon>
        <taxon>Glycomyces</taxon>
    </lineage>
</organism>
<accession>A0ABV7Q7Z7</accession>